<dbReference type="EMBL" id="KN126654">
    <property type="protein sequence ID" value="KFU91634.1"/>
    <property type="molecule type" value="Genomic_DNA"/>
</dbReference>
<dbReference type="PROSITE" id="PS00018">
    <property type="entry name" value="EF_HAND_1"/>
    <property type="match status" value="1"/>
</dbReference>
<dbReference type="SUPFAM" id="SSF47473">
    <property type="entry name" value="EF-hand"/>
    <property type="match status" value="1"/>
</dbReference>
<dbReference type="InterPro" id="IPR011992">
    <property type="entry name" value="EF-hand-dom_pair"/>
</dbReference>
<sequence>MAEQLSEEKISELKEAFSLFDQDGDGRISSRELGTVLRSLGHNPSQAELRELLGDVGTEGTVDFPEFLSLLARKRREPEGEEEIREAFQVFDKEGSGWVSVEELRHVLTHLGEKLTEQEVDEMLREADGDGDGRVKYEEFVRVMMEK</sequence>
<dbReference type="OrthoDB" id="26525at2759"/>
<dbReference type="Proteomes" id="UP000031515">
    <property type="component" value="Unassembled WGS sequence"/>
</dbReference>
<reference evidence="7" key="2">
    <citation type="journal article" date="2014" name="Science">
        <title>Comparative genomics reveals insights into avian genome evolution and adaptation.</title>
        <authorList>
            <consortium name="Avian Genome Consortium"/>
            <person name="Zhang G."/>
            <person name="Li C."/>
            <person name="Li Q."/>
            <person name="Li B."/>
            <person name="Larkin D.M."/>
            <person name="Lee C."/>
            <person name="Storz J.F."/>
            <person name="Antunes A."/>
            <person name="Greenwold M.J."/>
            <person name="Meredith R.W."/>
            <person name="Odeen A."/>
            <person name="Cui J."/>
            <person name="Zhou Q."/>
            <person name="Xu L."/>
            <person name="Pan H."/>
            <person name="Wang Z."/>
            <person name="Jin L."/>
            <person name="Zhang P."/>
            <person name="Hu H."/>
            <person name="Yang W."/>
            <person name="Hu J."/>
            <person name="Xiao J."/>
            <person name="Yang Z."/>
            <person name="Liu Y."/>
            <person name="Xie Q."/>
            <person name="Yu H."/>
            <person name="Lian J."/>
            <person name="Wen P."/>
            <person name="Zhang F."/>
            <person name="Li H."/>
            <person name="Zeng Y."/>
            <person name="Xiong Z."/>
            <person name="Liu S."/>
            <person name="Zhou L."/>
            <person name="Huang Z."/>
            <person name="An N."/>
            <person name="Wang J."/>
            <person name="Zheng Q."/>
            <person name="Xiong Y."/>
            <person name="Wang G."/>
            <person name="Wang B."/>
            <person name="Wang J."/>
            <person name="Fan Y."/>
            <person name="da Fonseca R.R."/>
            <person name="Alfaro-Nunez A."/>
            <person name="Schubert M."/>
            <person name="Orlando L."/>
            <person name="Mourier T."/>
            <person name="Howard J.T."/>
            <person name="Ganapathy G."/>
            <person name="Pfenning A."/>
            <person name="Whitney O."/>
            <person name="Rivas M.V."/>
            <person name="Hara E."/>
            <person name="Smith J."/>
            <person name="Farre M."/>
            <person name="Narayan J."/>
            <person name="Slavov G."/>
            <person name="Romanov M.N."/>
            <person name="Borges R."/>
            <person name="Machado J.P."/>
            <person name="Khan I."/>
            <person name="Springer M.S."/>
            <person name="Gatesy J."/>
            <person name="Hoffmann F.G."/>
            <person name="Opazo J.C."/>
            <person name="Hastad O."/>
            <person name="Sawyer R.H."/>
            <person name="Kim H."/>
            <person name="Kim K.W."/>
            <person name="Kim H.J."/>
            <person name="Cho S."/>
            <person name="Li N."/>
            <person name="Huang Y."/>
            <person name="Bruford M.W."/>
            <person name="Zhan X."/>
            <person name="Dixon A."/>
            <person name="Bertelsen M.F."/>
            <person name="Derryberry E."/>
            <person name="Warren W."/>
            <person name="Wilson R.K."/>
            <person name="Li S."/>
            <person name="Ray D.A."/>
            <person name="Green R.E."/>
            <person name="O'Brien S.J."/>
            <person name="Griffin D."/>
            <person name="Johnson W.E."/>
            <person name="Haussler D."/>
            <person name="Ryder O.A."/>
            <person name="Willerslev E."/>
            <person name="Graves G.R."/>
            <person name="Alstrom P."/>
            <person name="Fjeldsa J."/>
            <person name="Mindell D.P."/>
            <person name="Edwards S.V."/>
            <person name="Braun E.L."/>
            <person name="Rahbek C."/>
            <person name="Burt D.W."/>
            <person name="Houde P."/>
            <person name="Zhang Y."/>
            <person name="Yang H."/>
            <person name="Wang J."/>
            <person name="Jarvis E.D."/>
            <person name="Gilbert M.T."/>
            <person name="Wang J."/>
        </authorList>
    </citation>
    <scope>NUCLEOTIDE SEQUENCE [LARGE SCALE GENOMIC DNA]</scope>
</reference>
<dbReference type="FunFam" id="1.10.238.10:FF:000003">
    <property type="entry name" value="Calmodulin A"/>
    <property type="match status" value="1"/>
</dbReference>
<keyword evidence="7" id="KW-1185">Reference proteome</keyword>
<dbReference type="PANTHER" id="PTHR23048:SF0">
    <property type="entry name" value="CALMODULIN LIKE 3"/>
    <property type="match status" value="1"/>
</dbReference>
<dbReference type="SMART" id="SM00054">
    <property type="entry name" value="EFh"/>
    <property type="match status" value="4"/>
</dbReference>
<dbReference type="InterPro" id="IPR002048">
    <property type="entry name" value="EF_hand_dom"/>
</dbReference>
<evidence type="ECO:0000256" key="3">
    <source>
        <dbReference type="ARBA" id="ARBA00022737"/>
    </source>
</evidence>
<comment type="similarity">
    <text evidence="1">Belongs to the calmodulin family.</text>
</comment>
<dbReference type="InterPro" id="IPR050230">
    <property type="entry name" value="CALM/Myosin/TropC-like"/>
</dbReference>
<reference evidence="6 7" key="1">
    <citation type="submission" date="2013-08" db="EMBL/GenBank/DDBJ databases">
        <title>Genome evolution of avian class.</title>
        <authorList>
            <person name="Zhang G."/>
            <person name="Li C."/>
        </authorList>
    </citation>
    <scope>NUCLEOTIDE SEQUENCE [LARGE SCALE GENOMIC DNA]</scope>
    <source>
        <strain evidence="6">M959</strain>
    </source>
</reference>
<dbReference type="InterPro" id="IPR018247">
    <property type="entry name" value="EF_Hand_1_Ca_BS"/>
</dbReference>
<dbReference type="Pfam" id="PF13499">
    <property type="entry name" value="EF-hand_7"/>
    <property type="match status" value="2"/>
</dbReference>
<accession>A0A093BQQ8</accession>
<dbReference type="PANTHER" id="PTHR23048">
    <property type="entry name" value="MYOSIN LIGHT CHAIN 1, 3"/>
    <property type="match status" value="1"/>
</dbReference>
<dbReference type="KEGG" id="cpea:104391078"/>
<feature type="domain" description="EF-hand" evidence="5">
    <location>
        <begin position="115"/>
        <end position="147"/>
    </location>
</feature>
<protein>
    <submittedName>
        <fullName evidence="6">Calmodulin</fullName>
    </submittedName>
</protein>
<dbReference type="GO" id="GO:0005509">
    <property type="term" value="F:calcium ion binding"/>
    <property type="evidence" value="ECO:0007669"/>
    <property type="project" value="InterPro"/>
</dbReference>
<keyword evidence="3" id="KW-0677">Repeat</keyword>
<dbReference type="CDD" id="cd00051">
    <property type="entry name" value="EFh"/>
    <property type="match status" value="2"/>
</dbReference>
<dbReference type="PROSITE" id="PS50222">
    <property type="entry name" value="EF_HAND_2"/>
    <property type="match status" value="3"/>
</dbReference>
<organism evidence="6 7">
    <name type="scientific">Chaetura pelagica</name>
    <name type="common">Chimney swift</name>
    <name type="synonym">Hirundo pelagica</name>
    <dbReference type="NCBI Taxonomy" id="8897"/>
    <lineage>
        <taxon>Eukaryota</taxon>
        <taxon>Metazoa</taxon>
        <taxon>Chordata</taxon>
        <taxon>Craniata</taxon>
        <taxon>Vertebrata</taxon>
        <taxon>Euteleostomi</taxon>
        <taxon>Archelosauria</taxon>
        <taxon>Archosauria</taxon>
        <taxon>Dinosauria</taxon>
        <taxon>Saurischia</taxon>
        <taxon>Theropoda</taxon>
        <taxon>Coelurosauria</taxon>
        <taxon>Aves</taxon>
        <taxon>Neognathae</taxon>
        <taxon>Neoaves</taxon>
        <taxon>Strisores</taxon>
        <taxon>Apodiformes</taxon>
        <taxon>Apodidae</taxon>
        <taxon>Apodinae</taxon>
        <taxon>Chaetura</taxon>
    </lineage>
</organism>
<name>A0A093BQQ8_CHAPE</name>
<proteinExistence type="inferred from homology"/>
<feature type="domain" description="EF-hand" evidence="5">
    <location>
        <begin position="79"/>
        <end position="114"/>
    </location>
</feature>
<feature type="domain" description="EF-hand" evidence="5">
    <location>
        <begin position="8"/>
        <end position="43"/>
    </location>
</feature>
<dbReference type="AlphaFoldDB" id="A0A093BQQ8"/>
<evidence type="ECO:0000256" key="2">
    <source>
        <dbReference type="ARBA" id="ARBA00022723"/>
    </source>
</evidence>
<evidence type="ECO:0000313" key="7">
    <source>
        <dbReference type="Proteomes" id="UP000031515"/>
    </source>
</evidence>
<dbReference type="GO" id="GO:0016460">
    <property type="term" value="C:myosin II complex"/>
    <property type="evidence" value="ECO:0007669"/>
    <property type="project" value="TreeGrafter"/>
</dbReference>
<dbReference type="Gene3D" id="1.10.238.10">
    <property type="entry name" value="EF-hand"/>
    <property type="match status" value="2"/>
</dbReference>
<gene>
    <name evidence="6" type="ORF">M959_10507</name>
</gene>
<evidence type="ECO:0000256" key="1">
    <source>
        <dbReference type="ARBA" id="ARBA00009763"/>
    </source>
</evidence>
<evidence type="ECO:0000259" key="5">
    <source>
        <dbReference type="PROSITE" id="PS50222"/>
    </source>
</evidence>
<keyword evidence="4" id="KW-0106">Calcium</keyword>
<evidence type="ECO:0000256" key="4">
    <source>
        <dbReference type="ARBA" id="ARBA00022837"/>
    </source>
</evidence>
<evidence type="ECO:0000313" key="6">
    <source>
        <dbReference type="EMBL" id="KFU91634.1"/>
    </source>
</evidence>
<keyword evidence="2" id="KW-0479">Metal-binding</keyword>